<dbReference type="AlphaFoldDB" id="A0AAW7T9I7"/>
<protein>
    <submittedName>
        <fullName evidence="1">Uncharacterized protein</fullName>
    </submittedName>
</protein>
<organism evidence="1 2">
    <name type="scientific">Burkholderia vietnamiensis</name>
    <dbReference type="NCBI Taxonomy" id="60552"/>
    <lineage>
        <taxon>Bacteria</taxon>
        <taxon>Pseudomonadati</taxon>
        <taxon>Pseudomonadota</taxon>
        <taxon>Betaproteobacteria</taxon>
        <taxon>Burkholderiales</taxon>
        <taxon>Burkholderiaceae</taxon>
        <taxon>Burkholderia</taxon>
        <taxon>Burkholderia cepacia complex</taxon>
    </lineage>
</organism>
<gene>
    <name evidence="1" type="ORF">QZM33_21140</name>
</gene>
<dbReference type="RefSeq" id="WP_146230212.1">
    <property type="nucleotide sequence ID" value="NZ_BGKC01000010.1"/>
</dbReference>
<name>A0AAW7T9I7_BURVI</name>
<sequence length="82" mass="9385">MNVVNFGGRRKFMNNVLIFGEIFMNKYRVFYSFRKGSSSTSGTIDVAAESDFMAVKIAEGQARQRNSGRDGYEFIVTKVERR</sequence>
<reference evidence="1" key="1">
    <citation type="submission" date="2023-07" db="EMBL/GenBank/DDBJ databases">
        <title>A collection of bacterial strains from the Burkholderia cepacia Research Laboratory and Repository.</title>
        <authorList>
            <person name="Lipuma J."/>
            <person name="Spilker T."/>
            <person name="Caverly L."/>
        </authorList>
    </citation>
    <scope>NUCLEOTIDE SEQUENCE</scope>
    <source>
        <strain evidence="1">AU44268</strain>
    </source>
</reference>
<dbReference type="Proteomes" id="UP001171620">
    <property type="component" value="Unassembled WGS sequence"/>
</dbReference>
<proteinExistence type="predicted"/>
<evidence type="ECO:0000313" key="1">
    <source>
        <dbReference type="EMBL" id="MDN7797448.1"/>
    </source>
</evidence>
<dbReference type="EMBL" id="JAUJRV010000018">
    <property type="protein sequence ID" value="MDN7797448.1"/>
    <property type="molecule type" value="Genomic_DNA"/>
</dbReference>
<comment type="caution">
    <text evidence="1">The sequence shown here is derived from an EMBL/GenBank/DDBJ whole genome shotgun (WGS) entry which is preliminary data.</text>
</comment>
<accession>A0AAW7T9I7</accession>
<evidence type="ECO:0000313" key="2">
    <source>
        <dbReference type="Proteomes" id="UP001171620"/>
    </source>
</evidence>